<evidence type="ECO:0000313" key="2">
    <source>
        <dbReference type="EMBL" id="MFD1039123.1"/>
    </source>
</evidence>
<protein>
    <submittedName>
        <fullName evidence="2">Uncharacterized protein</fullName>
    </submittedName>
</protein>
<feature type="transmembrane region" description="Helical" evidence="1">
    <location>
        <begin position="34"/>
        <end position="57"/>
    </location>
</feature>
<dbReference type="Proteomes" id="UP001597040">
    <property type="component" value="Unassembled WGS sequence"/>
</dbReference>
<gene>
    <name evidence="2" type="ORF">ACFQ3N_12090</name>
</gene>
<evidence type="ECO:0000256" key="1">
    <source>
        <dbReference type="SAM" id="Phobius"/>
    </source>
</evidence>
<organism evidence="2 3">
    <name type="scientific">Virgibacillus byunsanensis</name>
    <dbReference type="NCBI Taxonomy" id="570945"/>
    <lineage>
        <taxon>Bacteria</taxon>
        <taxon>Bacillati</taxon>
        <taxon>Bacillota</taxon>
        <taxon>Bacilli</taxon>
        <taxon>Bacillales</taxon>
        <taxon>Bacillaceae</taxon>
        <taxon>Virgibacillus</taxon>
    </lineage>
</organism>
<name>A0ABW3LLZ4_9BACI</name>
<keyword evidence="3" id="KW-1185">Reference proteome</keyword>
<sequence>MFEIANIKGEVSGNEIVVEENPLSRWLCTNTKSAWIWLILRLYLGYTWLTSGEVMVLK</sequence>
<accession>A0ABW3LLZ4</accession>
<reference evidence="3" key="1">
    <citation type="journal article" date="2019" name="Int. J. Syst. Evol. Microbiol.">
        <title>The Global Catalogue of Microorganisms (GCM) 10K type strain sequencing project: providing services to taxonomists for standard genome sequencing and annotation.</title>
        <authorList>
            <consortium name="The Broad Institute Genomics Platform"/>
            <consortium name="The Broad Institute Genome Sequencing Center for Infectious Disease"/>
            <person name="Wu L."/>
            <person name="Ma J."/>
        </authorList>
    </citation>
    <scope>NUCLEOTIDE SEQUENCE [LARGE SCALE GENOMIC DNA]</scope>
    <source>
        <strain evidence="3">CCUG 56754</strain>
    </source>
</reference>
<evidence type="ECO:0000313" key="3">
    <source>
        <dbReference type="Proteomes" id="UP001597040"/>
    </source>
</evidence>
<proteinExistence type="predicted"/>
<dbReference type="RefSeq" id="WP_390362757.1">
    <property type="nucleotide sequence ID" value="NZ_JBHTKJ010000032.1"/>
</dbReference>
<keyword evidence="1" id="KW-1133">Transmembrane helix</keyword>
<keyword evidence="1" id="KW-0472">Membrane</keyword>
<keyword evidence="1" id="KW-0812">Transmembrane</keyword>
<dbReference type="EMBL" id="JBHTKJ010000032">
    <property type="protein sequence ID" value="MFD1039123.1"/>
    <property type="molecule type" value="Genomic_DNA"/>
</dbReference>
<comment type="caution">
    <text evidence="2">The sequence shown here is derived from an EMBL/GenBank/DDBJ whole genome shotgun (WGS) entry which is preliminary data.</text>
</comment>